<sequence length="215" mass="24811">MNIIRGTKIRVIINLISVATMLVAIYFLWLDNLFVFSTLLILGATFFLPREVYQKLGLREKFSNELLDLLEILFSSLVLLSVGGYIWIYDNVYNYDAYVHFITPLLLFLVVALFLSAISRKLKMNYDKSDIILGSIVIMMSLILIWEVFEYLITLAGANMFYQEGQANDSLYDILAGFLSLPVGSVLVYKYNDWFLDQVKKSPSVYLKKDSKKYQ</sequence>
<feature type="transmembrane region" description="Helical" evidence="1">
    <location>
        <begin position="131"/>
        <end position="154"/>
    </location>
</feature>
<organism evidence="2 3">
    <name type="scientific">Candidatus Komeilibacteria bacterium CG11_big_fil_rev_8_21_14_0_20_36_20</name>
    <dbReference type="NCBI Taxonomy" id="1974477"/>
    <lineage>
        <taxon>Bacteria</taxon>
        <taxon>Candidatus Komeiliibacteriota</taxon>
    </lineage>
</organism>
<evidence type="ECO:0000256" key="1">
    <source>
        <dbReference type="SAM" id="Phobius"/>
    </source>
</evidence>
<evidence type="ECO:0000313" key="3">
    <source>
        <dbReference type="Proteomes" id="UP000230564"/>
    </source>
</evidence>
<dbReference type="InterPro" id="IPR014509">
    <property type="entry name" value="YjdF-like"/>
</dbReference>
<reference evidence="2 3" key="1">
    <citation type="submission" date="2017-09" db="EMBL/GenBank/DDBJ databases">
        <title>Depth-based differentiation of microbial function through sediment-hosted aquifers and enrichment of novel symbionts in the deep terrestrial subsurface.</title>
        <authorList>
            <person name="Probst A.J."/>
            <person name="Ladd B."/>
            <person name="Jarett J.K."/>
            <person name="Geller-Mcgrath D.E."/>
            <person name="Sieber C.M."/>
            <person name="Emerson J.B."/>
            <person name="Anantharaman K."/>
            <person name="Thomas B.C."/>
            <person name="Malmstrom R."/>
            <person name="Stieglmeier M."/>
            <person name="Klingl A."/>
            <person name="Woyke T."/>
            <person name="Ryan C.M."/>
            <person name="Banfield J.F."/>
        </authorList>
    </citation>
    <scope>NUCLEOTIDE SEQUENCE [LARGE SCALE GENOMIC DNA]</scope>
    <source>
        <strain evidence="2">CG11_big_fil_rev_8_21_14_0_20_36_20</strain>
    </source>
</reference>
<accession>A0A2H0NBL4</accession>
<feature type="transmembrane region" description="Helical" evidence="1">
    <location>
        <begin position="35"/>
        <end position="53"/>
    </location>
</feature>
<dbReference type="EMBL" id="PCWQ01000015">
    <property type="protein sequence ID" value="PIR06271.1"/>
    <property type="molecule type" value="Genomic_DNA"/>
</dbReference>
<keyword evidence="1" id="KW-1133">Transmembrane helix</keyword>
<evidence type="ECO:0000313" key="2">
    <source>
        <dbReference type="EMBL" id="PIR06271.1"/>
    </source>
</evidence>
<feature type="transmembrane region" description="Helical" evidence="1">
    <location>
        <begin position="65"/>
        <end position="89"/>
    </location>
</feature>
<keyword evidence="1" id="KW-0472">Membrane</keyword>
<feature type="transmembrane region" description="Helical" evidence="1">
    <location>
        <begin position="174"/>
        <end position="191"/>
    </location>
</feature>
<comment type="caution">
    <text evidence="2">The sequence shown here is derived from an EMBL/GenBank/DDBJ whole genome shotgun (WGS) entry which is preliminary data.</text>
</comment>
<dbReference type="Proteomes" id="UP000230564">
    <property type="component" value="Unassembled WGS sequence"/>
</dbReference>
<feature type="transmembrane region" description="Helical" evidence="1">
    <location>
        <begin position="101"/>
        <end position="119"/>
    </location>
</feature>
<dbReference type="Pfam" id="PF09997">
    <property type="entry name" value="DUF2238"/>
    <property type="match status" value="1"/>
</dbReference>
<gene>
    <name evidence="2" type="ORF">COV55_04515</name>
</gene>
<keyword evidence="1" id="KW-0812">Transmembrane</keyword>
<proteinExistence type="predicted"/>
<dbReference type="AlphaFoldDB" id="A0A2H0NBL4"/>
<name>A0A2H0NBL4_9BACT</name>
<feature type="transmembrane region" description="Helical" evidence="1">
    <location>
        <begin position="12"/>
        <end position="29"/>
    </location>
</feature>
<protein>
    <submittedName>
        <fullName evidence="2">Uncharacterized protein</fullName>
    </submittedName>
</protein>